<feature type="transmembrane region" description="Helical" evidence="6">
    <location>
        <begin position="86"/>
        <end position="104"/>
    </location>
</feature>
<reference evidence="8 9" key="1">
    <citation type="submission" date="2024-10" db="EMBL/GenBank/DDBJ databases">
        <title>The Natural Products Discovery Center: Release of the First 8490 Sequenced Strains for Exploring Actinobacteria Biosynthetic Diversity.</title>
        <authorList>
            <person name="Kalkreuter E."/>
            <person name="Kautsar S.A."/>
            <person name="Yang D."/>
            <person name="Bader C.D."/>
            <person name="Teijaro C.N."/>
            <person name="Fluegel L."/>
            <person name="Davis C.M."/>
            <person name="Simpson J.R."/>
            <person name="Lauterbach L."/>
            <person name="Steele A.D."/>
            <person name="Gui C."/>
            <person name="Meng S."/>
            <person name="Li G."/>
            <person name="Viehrig K."/>
            <person name="Ye F."/>
            <person name="Su P."/>
            <person name="Kiefer A.F."/>
            <person name="Nichols A."/>
            <person name="Cepeda A.J."/>
            <person name="Yan W."/>
            <person name="Fan B."/>
            <person name="Jiang Y."/>
            <person name="Adhikari A."/>
            <person name="Zheng C.-J."/>
            <person name="Schuster L."/>
            <person name="Cowan T.M."/>
            <person name="Smanski M.J."/>
            <person name="Chevrette M.G."/>
            <person name="De Carvalho L.P.S."/>
            <person name="Shen B."/>
        </authorList>
    </citation>
    <scope>NUCLEOTIDE SEQUENCE [LARGE SCALE GENOMIC DNA]</scope>
    <source>
        <strain evidence="8 9">NPDC002593</strain>
    </source>
</reference>
<dbReference type="Gene3D" id="1.20.1250.20">
    <property type="entry name" value="MFS general substrate transporter like domains"/>
    <property type="match status" value="1"/>
</dbReference>
<feature type="transmembrane region" description="Helical" evidence="6">
    <location>
        <begin position="370"/>
        <end position="393"/>
    </location>
</feature>
<name>A0ABW6RYQ0_9NOCA</name>
<dbReference type="Proteomes" id="UP001601992">
    <property type="component" value="Unassembled WGS sequence"/>
</dbReference>
<feature type="domain" description="Major facilitator superfamily (MFS) profile" evidence="7">
    <location>
        <begin position="15"/>
        <end position="472"/>
    </location>
</feature>
<feature type="transmembrane region" description="Helical" evidence="6">
    <location>
        <begin position="318"/>
        <end position="337"/>
    </location>
</feature>
<feature type="transmembrane region" description="Helical" evidence="6">
    <location>
        <begin position="57"/>
        <end position="74"/>
    </location>
</feature>
<evidence type="ECO:0000256" key="6">
    <source>
        <dbReference type="SAM" id="Phobius"/>
    </source>
</evidence>
<dbReference type="Gene3D" id="1.20.1720.10">
    <property type="entry name" value="Multidrug resistance protein D"/>
    <property type="match status" value="1"/>
</dbReference>
<keyword evidence="9" id="KW-1185">Reference proteome</keyword>
<evidence type="ECO:0000313" key="8">
    <source>
        <dbReference type="EMBL" id="MFF3569158.1"/>
    </source>
</evidence>
<dbReference type="PROSITE" id="PS50850">
    <property type="entry name" value="MFS"/>
    <property type="match status" value="1"/>
</dbReference>
<feature type="transmembrane region" description="Helical" evidence="6">
    <location>
        <begin position="21"/>
        <end position="45"/>
    </location>
</feature>
<dbReference type="PANTHER" id="PTHR42718:SF9">
    <property type="entry name" value="MAJOR FACILITATOR SUPERFAMILY MULTIDRUG TRANSPORTER MFSC"/>
    <property type="match status" value="1"/>
</dbReference>
<dbReference type="InterPro" id="IPR036259">
    <property type="entry name" value="MFS_trans_sf"/>
</dbReference>
<organism evidence="8 9">
    <name type="scientific">Nocardia jiangxiensis</name>
    <dbReference type="NCBI Taxonomy" id="282685"/>
    <lineage>
        <taxon>Bacteria</taxon>
        <taxon>Bacillati</taxon>
        <taxon>Actinomycetota</taxon>
        <taxon>Actinomycetes</taxon>
        <taxon>Mycobacteriales</taxon>
        <taxon>Nocardiaceae</taxon>
        <taxon>Nocardia</taxon>
    </lineage>
</organism>
<feature type="transmembrane region" description="Helical" evidence="6">
    <location>
        <begin position="203"/>
        <end position="222"/>
    </location>
</feature>
<feature type="transmembrane region" description="Helical" evidence="6">
    <location>
        <begin position="137"/>
        <end position="160"/>
    </location>
</feature>
<comment type="caution">
    <text evidence="8">The sequence shown here is derived from an EMBL/GenBank/DDBJ whole genome shotgun (WGS) entry which is preliminary data.</text>
</comment>
<evidence type="ECO:0000313" key="9">
    <source>
        <dbReference type="Proteomes" id="UP001601992"/>
    </source>
</evidence>
<feature type="transmembrane region" description="Helical" evidence="6">
    <location>
        <begin position="271"/>
        <end position="298"/>
    </location>
</feature>
<dbReference type="RefSeq" id="WP_387403908.1">
    <property type="nucleotide sequence ID" value="NZ_JBIAQY010000004.1"/>
</dbReference>
<evidence type="ECO:0000256" key="5">
    <source>
        <dbReference type="ARBA" id="ARBA00023136"/>
    </source>
</evidence>
<keyword evidence="2" id="KW-0813">Transport</keyword>
<feature type="transmembrane region" description="Helical" evidence="6">
    <location>
        <begin position="344"/>
        <end position="364"/>
    </location>
</feature>
<feature type="transmembrane region" description="Helical" evidence="6">
    <location>
        <begin position="414"/>
        <end position="433"/>
    </location>
</feature>
<keyword evidence="5 6" id="KW-0472">Membrane</keyword>
<keyword evidence="3 6" id="KW-0812">Transmembrane</keyword>
<dbReference type="InterPro" id="IPR011701">
    <property type="entry name" value="MFS"/>
</dbReference>
<feature type="transmembrane region" description="Helical" evidence="6">
    <location>
        <begin position="439"/>
        <end position="467"/>
    </location>
</feature>
<feature type="transmembrane region" description="Helical" evidence="6">
    <location>
        <begin position="110"/>
        <end position="130"/>
    </location>
</feature>
<dbReference type="SUPFAM" id="SSF103473">
    <property type="entry name" value="MFS general substrate transporter"/>
    <property type="match status" value="1"/>
</dbReference>
<evidence type="ECO:0000256" key="2">
    <source>
        <dbReference type="ARBA" id="ARBA00022448"/>
    </source>
</evidence>
<dbReference type="InterPro" id="IPR020846">
    <property type="entry name" value="MFS_dom"/>
</dbReference>
<sequence>MVCMTVDSSNATDWTIRRVATLILLAGIGELAIFVFSAVSTALPILRRDFPDRPVEWVISAQSLVGGVLAPLLGKLADRYGKKRMLVVAGSLIALGGLLCALPAPFPVLLLGRSLQGLIVAVVFLSYSLLRDIFPTRLVPVAASVSVTGMGVMTILQPILTGWLIDRFGWHAVFWFLLAYSALFTLAIAAVVPESAVRSRGHIDWTGAALLGFGLGLLLLVIGRGSTWGWVSGRTAGLLAAAVVLLVSWVVSSRRISQPLVDIRLLGSRSVALSIVSAGLISAACALMLTLIPFLVMAPRSVGGTYGFGSSATGVARYTAPIGVCLLVFGFVAGRAIRAVGPRLPMAAGAFLVAVGLIGVVVWHDQPWQVIVFVVVYGAGQGTAYGSAPNLIIRSVPPEQQAITSSLMESAKGLGPAIAMQAVFAVLAATALSPSGKSIVYSGFGLSLGFGIGAVIAVVSCLAAVFLKAQRDTTDLESAATEMV</sequence>
<evidence type="ECO:0000256" key="4">
    <source>
        <dbReference type="ARBA" id="ARBA00022989"/>
    </source>
</evidence>
<gene>
    <name evidence="8" type="ORF">ACFYXQ_15400</name>
</gene>
<evidence type="ECO:0000256" key="1">
    <source>
        <dbReference type="ARBA" id="ARBA00004651"/>
    </source>
</evidence>
<accession>A0ABW6RYQ0</accession>
<proteinExistence type="predicted"/>
<feature type="transmembrane region" description="Helical" evidence="6">
    <location>
        <begin position="172"/>
        <end position="191"/>
    </location>
</feature>
<dbReference type="Pfam" id="PF07690">
    <property type="entry name" value="MFS_1"/>
    <property type="match status" value="1"/>
</dbReference>
<dbReference type="EMBL" id="JBIAQY010000004">
    <property type="protein sequence ID" value="MFF3569158.1"/>
    <property type="molecule type" value="Genomic_DNA"/>
</dbReference>
<comment type="subcellular location">
    <subcellularLocation>
        <location evidence="1">Cell membrane</location>
        <topology evidence="1">Multi-pass membrane protein</topology>
    </subcellularLocation>
</comment>
<evidence type="ECO:0000256" key="3">
    <source>
        <dbReference type="ARBA" id="ARBA00022692"/>
    </source>
</evidence>
<dbReference type="PANTHER" id="PTHR42718">
    <property type="entry name" value="MAJOR FACILITATOR SUPERFAMILY MULTIDRUG TRANSPORTER MFSC"/>
    <property type="match status" value="1"/>
</dbReference>
<protein>
    <submittedName>
        <fullName evidence="8">MFS transporter</fullName>
    </submittedName>
</protein>
<keyword evidence="4 6" id="KW-1133">Transmembrane helix</keyword>
<evidence type="ECO:0000259" key="7">
    <source>
        <dbReference type="PROSITE" id="PS50850"/>
    </source>
</evidence>
<feature type="transmembrane region" description="Helical" evidence="6">
    <location>
        <begin position="228"/>
        <end position="251"/>
    </location>
</feature>